<dbReference type="AlphaFoldDB" id="A0A645H367"/>
<protein>
    <submittedName>
        <fullName evidence="1">Uncharacterized protein</fullName>
    </submittedName>
</protein>
<evidence type="ECO:0000313" key="1">
    <source>
        <dbReference type="EMBL" id="MPN33475.1"/>
    </source>
</evidence>
<name>A0A645H367_9ZZZZ</name>
<dbReference type="InterPro" id="IPR038690">
    <property type="entry name" value="NusG_2_sf"/>
</dbReference>
<accession>A0A645H367</accession>
<dbReference type="Gene3D" id="2.60.320.10">
    <property type="entry name" value="N-utilization substance G protein NusG, insert domain"/>
    <property type="match status" value="1"/>
</dbReference>
<organism evidence="1">
    <name type="scientific">bioreactor metagenome</name>
    <dbReference type="NCBI Taxonomy" id="1076179"/>
    <lineage>
        <taxon>unclassified sequences</taxon>
        <taxon>metagenomes</taxon>
        <taxon>ecological metagenomes</taxon>
    </lineage>
</organism>
<dbReference type="EMBL" id="VSSQ01085992">
    <property type="protein sequence ID" value="MPN33475.1"/>
    <property type="molecule type" value="Genomic_DNA"/>
</dbReference>
<dbReference type="Pfam" id="PF07009">
    <property type="entry name" value="NusG_II"/>
    <property type="match status" value="1"/>
</dbReference>
<sequence>MIFAFNKSTDDLSASIYVRDTLIQQVNLSEETNERHFDIQGINGTLTISVKHNAIAVIESNCPHQDCVNEGYVTETNHPIICAYNGVYIIVVSSNSINDIEVGR</sequence>
<proteinExistence type="predicted"/>
<gene>
    <name evidence="1" type="ORF">SDC9_180963</name>
</gene>
<reference evidence="1" key="1">
    <citation type="submission" date="2019-08" db="EMBL/GenBank/DDBJ databases">
        <authorList>
            <person name="Kucharzyk K."/>
            <person name="Murdoch R.W."/>
            <person name="Higgins S."/>
            <person name="Loffler F."/>
        </authorList>
    </citation>
    <scope>NUCLEOTIDE SEQUENCE</scope>
</reference>
<comment type="caution">
    <text evidence="1">The sequence shown here is derived from an EMBL/GenBank/DDBJ whole genome shotgun (WGS) entry which is preliminary data.</text>
</comment>